<comment type="caution">
    <text evidence="2">The sequence shown here is derived from an EMBL/GenBank/DDBJ whole genome shotgun (WGS) entry which is preliminary data.</text>
</comment>
<dbReference type="AlphaFoldDB" id="A0A847S2U8"/>
<feature type="chain" id="PRO_5032541365" evidence="1">
    <location>
        <begin position="23"/>
        <end position="94"/>
    </location>
</feature>
<reference evidence="2 3" key="1">
    <citation type="submission" date="2020-04" db="EMBL/GenBank/DDBJ databases">
        <authorList>
            <person name="Yin C."/>
        </authorList>
    </citation>
    <scope>NUCLEOTIDE SEQUENCE [LARGE SCALE GENOMIC DNA]</scope>
    <source>
        <strain evidence="2 3">Ae27</strain>
    </source>
</reference>
<proteinExistence type="predicted"/>
<evidence type="ECO:0000256" key="1">
    <source>
        <dbReference type="SAM" id="SignalP"/>
    </source>
</evidence>
<dbReference type="Proteomes" id="UP000570474">
    <property type="component" value="Unassembled WGS sequence"/>
</dbReference>
<evidence type="ECO:0000313" key="2">
    <source>
        <dbReference type="EMBL" id="NLR68744.1"/>
    </source>
</evidence>
<sequence length="94" mass="9571">MKEKILSVTLPVAVSWACKVFAQAPVTTATADASTIVAAPVRCSRAYGNIGFGNMAPSGTAGVVKPAPDATRSASAFRERSMINAEIADVTGDG</sequence>
<gene>
    <name evidence="2" type="ORF">HGH92_30865</name>
</gene>
<keyword evidence="3" id="KW-1185">Reference proteome</keyword>
<dbReference type="EMBL" id="JABAIA010000004">
    <property type="protein sequence ID" value="NLR68744.1"/>
    <property type="molecule type" value="Genomic_DNA"/>
</dbReference>
<evidence type="ECO:0000313" key="3">
    <source>
        <dbReference type="Proteomes" id="UP000570474"/>
    </source>
</evidence>
<organism evidence="2 3">
    <name type="scientific">Chitinophaga varians</name>
    <dbReference type="NCBI Taxonomy" id="2202339"/>
    <lineage>
        <taxon>Bacteria</taxon>
        <taxon>Pseudomonadati</taxon>
        <taxon>Bacteroidota</taxon>
        <taxon>Chitinophagia</taxon>
        <taxon>Chitinophagales</taxon>
        <taxon>Chitinophagaceae</taxon>
        <taxon>Chitinophaga</taxon>
    </lineage>
</organism>
<dbReference type="RefSeq" id="WP_168874700.1">
    <property type="nucleotide sequence ID" value="NZ_JABAIA010000004.1"/>
</dbReference>
<feature type="signal peptide" evidence="1">
    <location>
        <begin position="1"/>
        <end position="22"/>
    </location>
</feature>
<protein>
    <submittedName>
        <fullName evidence="2">Uncharacterized protein</fullName>
    </submittedName>
</protein>
<accession>A0A847S2U8</accession>
<name>A0A847S2U8_9BACT</name>
<keyword evidence="1" id="KW-0732">Signal</keyword>